<dbReference type="InterPro" id="IPR012337">
    <property type="entry name" value="RNaseH-like_sf"/>
</dbReference>
<protein>
    <recommendedName>
        <fullName evidence="1">RNase H type-1 domain-containing protein</fullName>
    </recommendedName>
</protein>
<evidence type="ECO:0000313" key="3">
    <source>
        <dbReference type="Proteomes" id="UP001459277"/>
    </source>
</evidence>
<dbReference type="AlphaFoldDB" id="A0AAW2BJK5"/>
<evidence type="ECO:0000259" key="1">
    <source>
        <dbReference type="Pfam" id="PF13456"/>
    </source>
</evidence>
<dbReference type="Gene3D" id="3.30.420.10">
    <property type="entry name" value="Ribonuclease H-like superfamily/Ribonuclease H"/>
    <property type="match status" value="1"/>
</dbReference>
<dbReference type="Proteomes" id="UP001459277">
    <property type="component" value="Unassembled WGS sequence"/>
</dbReference>
<dbReference type="InterPro" id="IPR044730">
    <property type="entry name" value="RNase_H-like_dom_plant"/>
</dbReference>
<dbReference type="InterPro" id="IPR002156">
    <property type="entry name" value="RNaseH_domain"/>
</dbReference>
<gene>
    <name evidence="2" type="ORF">SO802_030529</name>
</gene>
<dbReference type="InterPro" id="IPR053151">
    <property type="entry name" value="RNase_H-like"/>
</dbReference>
<accession>A0AAW2BJK5</accession>
<comment type="caution">
    <text evidence="2">The sequence shown here is derived from an EMBL/GenBank/DDBJ whole genome shotgun (WGS) entry which is preliminary data.</text>
</comment>
<dbReference type="PANTHER" id="PTHR47723:SF19">
    <property type="entry name" value="POLYNUCLEOTIDYL TRANSFERASE, RIBONUCLEASE H-LIKE SUPERFAMILY PROTEIN"/>
    <property type="match status" value="1"/>
</dbReference>
<proteinExistence type="predicted"/>
<reference evidence="2 3" key="1">
    <citation type="submission" date="2024-01" db="EMBL/GenBank/DDBJ databases">
        <title>A telomere-to-telomere, gap-free genome of sweet tea (Lithocarpus litseifolius).</title>
        <authorList>
            <person name="Zhou J."/>
        </authorList>
    </citation>
    <scope>NUCLEOTIDE SEQUENCE [LARGE SCALE GENOMIC DNA]</scope>
    <source>
        <strain evidence="2">Zhou-2022a</strain>
        <tissue evidence="2">Leaf</tissue>
    </source>
</reference>
<organism evidence="2 3">
    <name type="scientific">Lithocarpus litseifolius</name>
    <dbReference type="NCBI Taxonomy" id="425828"/>
    <lineage>
        <taxon>Eukaryota</taxon>
        <taxon>Viridiplantae</taxon>
        <taxon>Streptophyta</taxon>
        <taxon>Embryophyta</taxon>
        <taxon>Tracheophyta</taxon>
        <taxon>Spermatophyta</taxon>
        <taxon>Magnoliopsida</taxon>
        <taxon>eudicotyledons</taxon>
        <taxon>Gunneridae</taxon>
        <taxon>Pentapetalae</taxon>
        <taxon>rosids</taxon>
        <taxon>fabids</taxon>
        <taxon>Fagales</taxon>
        <taxon>Fagaceae</taxon>
        <taxon>Lithocarpus</taxon>
    </lineage>
</organism>
<evidence type="ECO:0000313" key="2">
    <source>
        <dbReference type="EMBL" id="KAK9985578.1"/>
    </source>
</evidence>
<dbReference type="GO" id="GO:0003676">
    <property type="term" value="F:nucleic acid binding"/>
    <property type="evidence" value="ECO:0007669"/>
    <property type="project" value="InterPro"/>
</dbReference>
<dbReference type="SUPFAM" id="SSF53098">
    <property type="entry name" value="Ribonuclease H-like"/>
    <property type="match status" value="1"/>
</dbReference>
<name>A0AAW2BJK5_9ROSI</name>
<feature type="domain" description="RNase H type-1" evidence="1">
    <location>
        <begin position="52"/>
        <end position="135"/>
    </location>
</feature>
<dbReference type="Pfam" id="PF13456">
    <property type="entry name" value="RVT_3"/>
    <property type="match status" value="2"/>
</dbReference>
<dbReference type="EMBL" id="JAZDWU010000011">
    <property type="protein sequence ID" value="KAK9985578.1"/>
    <property type="molecule type" value="Genomic_DNA"/>
</dbReference>
<sequence>MGLPFPLQTQSRSSYSSADLVRKTQSRSSYFLCRSSSQGSNPGSVPELKLPTSVTAELCALRDGLKICIELQLPAVVVEMDALLIINMISGASVYSKRLSPLVDDCRALFSKVPHAQVQHCYGEANAVADPLARHGATKEDDFVTLNSPPIEDQGCGGVHRQMGETEEWMANFEYRWLGSKQHRDSWRGGGLIRDENGDWVTGFARMATSFLAEYGLSGMDFSFAYIYSCSSCFIELDAKAIVDALNSQTYSNTIVSSIMDECRHMVTRIPQTRFRHIYREANKCAKTRHLD</sequence>
<dbReference type="InterPro" id="IPR036397">
    <property type="entry name" value="RNaseH_sf"/>
</dbReference>
<dbReference type="GO" id="GO:0004523">
    <property type="term" value="F:RNA-DNA hybrid ribonuclease activity"/>
    <property type="evidence" value="ECO:0007669"/>
    <property type="project" value="InterPro"/>
</dbReference>
<keyword evidence="3" id="KW-1185">Reference proteome</keyword>
<feature type="domain" description="RNase H type-1" evidence="1">
    <location>
        <begin position="188"/>
        <end position="288"/>
    </location>
</feature>
<dbReference type="CDD" id="cd06222">
    <property type="entry name" value="RNase_H_like"/>
    <property type="match status" value="2"/>
</dbReference>
<dbReference type="PANTHER" id="PTHR47723">
    <property type="entry name" value="OS05G0353850 PROTEIN"/>
    <property type="match status" value="1"/>
</dbReference>